<evidence type="ECO:0000313" key="8">
    <source>
        <dbReference type="EMBL" id="CAD7225447.1"/>
    </source>
</evidence>
<reference evidence="8" key="1">
    <citation type="submission" date="2020-11" db="EMBL/GenBank/DDBJ databases">
        <authorList>
            <person name="Tran Van P."/>
        </authorList>
    </citation>
    <scope>NUCLEOTIDE SEQUENCE</scope>
</reference>
<sequence length="589" mass="67451">MPVHGEWQWSDLLHPVTLLETLIYGSNLRYRATHGEDPTSVRVVGRRARTRVFGRNLTLIEGFVRNASRNDEGKILETVLENIPIYGKRCYDPIGCLEINSGWYHFLYRPVNVFPLERDMLGTRFLLWTRKNFRRFHELRSEDLDTFLNASFDGTKPIKFIIHGFIDTGETTWVRRMAEGFLRREDCNAISVDWGGGSLPPYTQATANIRMVALEMIYLIKVMENNFGVHPSQIHIVGHSLGAHTGAYVGQEIPGIARITGLDPSEPYFQGMEKFVRLDPDDAEFVDVIHTDANSIFLFGLGMSQPCGHLDFFPNGGKSQPVCKLGQIPLTLMNEGVEQAGRDIVACNHQGAIRYFSESLLTECPFLGYECDSHEDFLEGRCSQCGADNSRCAQMGYEANLYPNHRRRRFVRMFLVTNDRKPYCLYQYIVKVTLASPFKARTYLKGHLDISIEGSEGFIRLANLTQKDTPTELEHGKSYSFVIGTHEYVGNITQINLHWQYYESYTEPSTYCFYVCNPNLYVRRVVISHYFQSKPESYEEDFTGRTSRESPTPARIGRPSLQGFCDDNSDFVEIPDRSFGTFRNHDYCV</sequence>
<evidence type="ECO:0000256" key="2">
    <source>
        <dbReference type="ARBA" id="ARBA00010701"/>
    </source>
</evidence>
<dbReference type="SUPFAM" id="SSF49723">
    <property type="entry name" value="Lipase/lipooxygenase domain (PLAT/LH2 domain)"/>
    <property type="match status" value="1"/>
</dbReference>
<keyword evidence="4" id="KW-1015">Disulfide bond</keyword>
<dbReference type="GO" id="GO:0005615">
    <property type="term" value="C:extracellular space"/>
    <property type="evidence" value="ECO:0007669"/>
    <property type="project" value="TreeGrafter"/>
</dbReference>
<dbReference type="Gene3D" id="3.40.50.1820">
    <property type="entry name" value="alpha/beta hydrolase"/>
    <property type="match status" value="1"/>
</dbReference>
<accession>A0A7R8ZIX1</accession>
<proteinExistence type="inferred from homology"/>
<feature type="domain" description="PLAT" evidence="7">
    <location>
        <begin position="429"/>
        <end position="527"/>
    </location>
</feature>
<dbReference type="EMBL" id="OB660575">
    <property type="protein sequence ID" value="CAD7225447.1"/>
    <property type="molecule type" value="Genomic_DNA"/>
</dbReference>
<evidence type="ECO:0000259" key="6">
    <source>
        <dbReference type="Pfam" id="PF00151"/>
    </source>
</evidence>
<comment type="similarity">
    <text evidence="2 5">Belongs to the AB hydrolase superfamily. Lipase family.</text>
</comment>
<dbReference type="PANTHER" id="PTHR11610">
    <property type="entry name" value="LIPASE"/>
    <property type="match status" value="1"/>
</dbReference>
<gene>
    <name evidence="8" type="ORF">CTOB1V02_LOCUS3388</name>
</gene>
<keyword evidence="3" id="KW-0964">Secreted</keyword>
<dbReference type="InterPro" id="IPR036392">
    <property type="entry name" value="PLAT/LH2_dom_sf"/>
</dbReference>
<dbReference type="InterPro" id="IPR000734">
    <property type="entry name" value="TAG_lipase"/>
</dbReference>
<dbReference type="Gene3D" id="2.60.60.20">
    <property type="entry name" value="PLAT/LH2 domain"/>
    <property type="match status" value="1"/>
</dbReference>
<organism evidence="8">
    <name type="scientific">Cyprideis torosa</name>
    <dbReference type="NCBI Taxonomy" id="163714"/>
    <lineage>
        <taxon>Eukaryota</taxon>
        <taxon>Metazoa</taxon>
        <taxon>Ecdysozoa</taxon>
        <taxon>Arthropoda</taxon>
        <taxon>Crustacea</taxon>
        <taxon>Oligostraca</taxon>
        <taxon>Ostracoda</taxon>
        <taxon>Podocopa</taxon>
        <taxon>Podocopida</taxon>
        <taxon>Cytherocopina</taxon>
        <taxon>Cytheroidea</taxon>
        <taxon>Cytherideidae</taxon>
        <taxon>Cyprideis</taxon>
    </lineage>
</organism>
<dbReference type="InterPro" id="IPR013818">
    <property type="entry name" value="Lipase"/>
</dbReference>
<evidence type="ECO:0000259" key="7">
    <source>
        <dbReference type="Pfam" id="PF01477"/>
    </source>
</evidence>
<feature type="domain" description="Lipase" evidence="6">
    <location>
        <begin position="90"/>
        <end position="423"/>
    </location>
</feature>
<dbReference type="InterPro" id="IPR029058">
    <property type="entry name" value="AB_hydrolase_fold"/>
</dbReference>
<dbReference type="PRINTS" id="PR00823">
    <property type="entry name" value="PANCLIPASE"/>
</dbReference>
<dbReference type="InterPro" id="IPR033906">
    <property type="entry name" value="Lipase_N"/>
</dbReference>
<dbReference type="FunFam" id="3.40.50.1820:FF:000033">
    <property type="entry name" value="Pancreatic triacylglycerol lipase"/>
    <property type="match status" value="1"/>
</dbReference>
<dbReference type="OrthoDB" id="199913at2759"/>
<dbReference type="Pfam" id="PF00151">
    <property type="entry name" value="Lipase"/>
    <property type="match status" value="1"/>
</dbReference>
<comment type="subcellular location">
    <subcellularLocation>
        <location evidence="1">Secreted</location>
    </subcellularLocation>
</comment>
<dbReference type="GO" id="GO:0016042">
    <property type="term" value="P:lipid catabolic process"/>
    <property type="evidence" value="ECO:0007669"/>
    <property type="project" value="TreeGrafter"/>
</dbReference>
<dbReference type="Pfam" id="PF01477">
    <property type="entry name" value="PLAT"/>
    <property type="match status" value="1"/>
</dbReference>
<dbReference type="SUPFAM" id="SSF53474">
    <property type="entry name" value="alpha/beta-Hydrolases"/>
    <property type="match status" value="1"/>
</dbReference>
<evidence type="ECO:0000256" key="1">
    <source>
        <dbReference type="ARBA" id="ARBA00004613"/>
    </source>
</evidence>
<protein>
    <submittedName>
        <fullName evidence="8">Uncharacterized protein</fullName>
    </submittedName>
</protein>
<dbReference type="CDD" id="cd00707">
    <property type="entry name" value="Pancreat_lipase_like"/>
    <property type="match status" value="1"/>
</dbReference>
<evidence type="ECO:0000256" key="3">
    <source>
        <dbReference type="ARBA" id="ARBA00022525"/>
    </source>
</evidence>
<dbReference type="InterPro" id="IPR002331">
    <property type="entry name" value="Lipase_panc"/>
</dbReference>
<dbReference type="InterPro" id="IPR001024">
    <property type="entry name" value="PLAT/LH2_dom"/>
</dbReference>
<name>A0A7R8ZIX1_9CRUS</name>
<evidence type="ECO:0000256" key="5">
    <source>
        <dbReference type="RuleBase" id="RU004262"/>
    </source>
</evidence>
<dbReference type="PANTHER" id="PTHR11610:SF173">
    <property type="entry name" value="LIPASE DOMAIN-CONTAINING PROTEIN-RELATED"/>
    <property type="match status" value="1"/>
</dbReference>
<dbReference type="GO" id="GO:0004806">
    <property type="term" value="F:triacylglycerol lipase activity"/>
    <property type="evidence" value="ECO:0007669"/>
    <property type="project" value="InterPro"/>
</dbReference>
<dbReference type="AlphaFoldDB" id="A0A7R8ZIX1"/>
<dbReference type="PRINTS" id="PR00821">
    <property type="entry name" value="TAGLIPASE"/>
</dbReference>
<evidence type="ECO:0000256" key="4">
    <source>
        <dbReference type="ARBA" id="ARBA00023157"/>
    </source>
</evidence>